<keyword evidence="2" id="KW-1185">Reference proteome</keyword>
<gene>
    <name evidence="1" type="ORF">AVL57_12225</name>
</gene>
<evidence type="ECO:0000313" key="2">
    <source>
        <dbReference type="Proteomes" id="UP000056750"/>
    </source>
</evidence>
<dbReference type="EMBL" id="CP013926">
    <property type="protein sequence ID" value="AMJ74656.1"/>
    <property type="molecule type" value="Genomic_DNA"/>
</dbReference>
<reference evidence="1 2" key="1">
    <citation type="submission" date="2015-12" db="EMBL/GenBank/DDBJ databases">
        <title>Intraspecies pangenome expansion in the marine bacterium Alteromonas.</title>
        <authorList>
            <person name="Lopez-Perez M."/>
            <person name="Rodriguez-Valera F."/>
        </authorList>
    </citation>
    <scope>NUCLEOTIDE SEQUENCE [LARGE SCALE GENOMIC DNA]</scope>
    <source>
        <strain evidence="1 2">LMG 21861</strain>
    </source>
</reference>
<name>A0ABM5YKT5_9ALTE</name>
<dbReference type="Proteomes" id="UP000056750">
    <property type="component" value="Chromosome"/>
</dbReference>
<accession>A0ABM5YKT5</accession>
<organism evidence="1 2">
    <name type="scientific">Alteromonas stellipolaris</name>
    <dbReference type="NCBI Taxonomy" id="233316"/>
    <lineage>
        <taxon>Bacteria</taxon>
        <taxon>Pseudomonadati</taxon>
        <taxon>Pseudomonadota</taxon>
        <taxon>Gammaproteobacteria</taxon>
        <taxon>Alteromonadales</taxon>
        <taxon>Alteromonadaceae</taxon>
        <taxon>Alteromonas/Salinimonas group</taxon>
        <taxon>Alteromonas</taxon>
    </lineage>
</organism>
<protein>
    <submittedName>
        <fullName evidence="1">Uncharacterized protein</fullName>
    </submittedName>
</protein>
<sequence length="78" mass="9030">MQANNKVSQSIPYTKVVELLLGSSPLFIRCQLKYNKKLKRQTYVNLSVKKAKNKFEKVNGHGFCSPIQLRIANFLRFI</sequence>
<proteinExistence type="predicted"/>
<evidence type="ECO:0000313" key="1">
    <source>
        <dbReference type="EMBL" id="AMJ74656.1"/>
    </source>
</evidence>